<evidence type="ECO:0000313" key="1">
    <source>
        <dbReference type="EMBL" id="KAF2665356.1"/>
    </source>
</evidence>
<accession>A0A6A6U130</accession>
<reference evidence="1" key="1">
    <citation type="journal article" date="2020" name="Stud. Mycol.">
        <title>101 Dothideomycetes genomes: a test case for predicting lifestyles and emergence of pathogens.</title>
        <authorList>
            <person name="Haridas S."/>
            <person name="Albert R."/>
            <person name="Binder M."/>
            <person name="Bloem J."/>
            <person name="Labutti K."/>
            <person name="Salamov A."/>
            <person name="Andreopoulos B."/>
            <person name="Baker S."/>
            <person name="Barry K."/>
            <person name="Bills G."/>
            <person name="Bluhm B."/>
            <person name="Cannon C."/>
            <person name="Castanera R."/>
            <person name="Culley D."/>
            <person name="Daum C."/>
            <person name="Ezra D."/>
            <person name="Gonzalez J."/>
            <person name="Henrissat B."/>
            <person name="Kuo A."/>
            <person name="Liang C."/>
            <person name="Lipzen A."/>
            <person name="Lutzoni F."/>
            <person name="Magnuson J."/>
            <person name="Mondo S."/>
            <person name="Nolan M."/>
            <person name="Ohm R."/>
            <person name="Pangilinan J."/>
            <person name="Park H.-J."/>
            <person name="Ramirez L."/>
            <person name="Alfaro M."/>
            <person name="Sun H."/>
            <person name="Tritt A."/>
            <person name="Yoshinaga Y."/>
            <person name="Zwiers L.-H."/>
            <person name="Turgeon B."/>
            <person name="Goodwin S."/>
            <person name="Spatafora J."/>
            <person name="Crous P."/>
            <person name="Grigoriev I."/>
        </authorList>
    </citation>
    <scope>NUCLEOTIDE SEQUENCE</scope>
    <source>
        <strain evidence="1">CBS 115976</strain>
    </source>
</reference>
<keyword evidence="2" id="KW-1185">Reference proteome</keyword>
<evidence type="ECO:0000313" key="2">
    <source>
        <dbReference type="Proteomes" id="UP000799302"/>
    </source>
</evidence>
<gene>
    <name evidence="1" type="ORF">BT63DRAFT_62637</name>
</gene>
<dbReference type="Proteomes" id="UP000799302">
    <property type="component" value="Unassembled WGS sequence"/>
</dbReference>
<organism evidence="1 2">
    <name type="scientific">Microthyrium microscopicum</name>
    <dbReference type="NCBI Taxonomy" id="703497"/>
    <lineage>
        <taxon>Eukaryota</taxon>
        <taxon>Fungi</taxon>
        <taxon>Dikarya</taxon>
        <taxon>Ascomycota</taxon>
        <taxon>Pezizomycotina</taxon>
        <taxon>Dothideomycetes</taxon>
        <taxon>Dothideomycetes incertae sedis</taxon>
        <taxon>Microthyriales</taxon>
        <taxon>Microthyriaceae</taxon>
        <taxon>Microthyrium</taxon>
    </lineage>
</organism>
<dbReference type="EMBL" id="MU004240">
    <property type="protein sequence ID" value="KAF2665356.1"/>
    <property type="molecule type" value="Genomic_DNA"/>
</dbReference>
<name>A0A6A6U130_9PEZI</name>
<proteinExistence type="predicted"/>
<protein>
    <submittedName>
        <fullName evidence="1">Uncharacterized protein</fullName>
    </submittedName>
</protein>
<dbReference type="AlphaFoldDB" id="A0A6A6U130"/>
<sequence length="83" mass="9180">MPLQRQALALACTLLPSMTRRGLHREQPHAQKNARAIPGHVSTPPCAPFNLPWCNISVTWLEGCETGDAFHAVTTPTKEQCQF</sequence>